<evidence type="ECO:0000313" key="4">
    <source>
        <dbReference type="Proteomes" id="UP000008221"/>
    </source>
</evidence>
<feature type="region of interest" description="Disordered" evidence="1">
    <location>
        <begin position="1"/>
        <end position="28"/>
    </location>
</feature>
<evidence type="ECO:0000259" key="2">
    <source>
        <dbReference type="Pfam" id="PF08448"/>
    </source>
</evidence>
<dbReference type="eggNOG" id="ENOG5033CCQ">
    <property type="taxonomic scope" value="Bacteria"/>
</dbReference>
<dbReference type="AlphaFoldDB" id="A0LWR9"/>
<dbReference type="EMBL" id="CP000481">
    <property type="protein sequence ID" value="ABK53879.1"/>
    <property type="molecule type" value="Genomic_DNA"/>
</dbReference>
<dbReference type="STRING" id="351607.Acel_2107"/>
<dbReference type="Pfam" id="PF08448">
    <property type="entry name" value="PAS_4"/>
    <property type="match status" value="1"/>
</dbReference>
<dbReference type="InterPro" id="IPR000014">
    <property type="entry name" value="PAS"/>
</dbReference>
<dbReference type="SUPFAM" id="SSF55785">
    <property type="entry name" value="PYP-like sensor domain (PAS domain)"/>
    <property type="match status" value="1"/>
</dbReference>
<reference evidence="3 4" key="1">
    <citation type="journal article" date="2009" name="Genome Res.">
        <title>Complete genome of the cellulolytic thermophile Acidothermus cellulolyticus 11B provides insights into its ecophysiological and evolutionary adaptations.</title>
        <authorList>
            <person name="Barabote R.D."/>
            <person name="Xie G."/>
            <person name="Leu D.H."/>
            <person name="Normand P."/>
            <person name="Necsulea A."/>
            <person name="Daubin V."/>
            <person name="Medigue C."/>
            <person name="Adney W.S."/>
            <person name="Xu X.C."/>
            <person name="Lapidus A."/>
            <person name="Parales R.E."/>
            <person name="Detter C."/>
            <person name="Pujic P."/>
            <person name="Bruce D."/>
            <person name="Lavire C."/>
            <person name="Challacombe J.F."/>
            <person name="Brettin T.S."/>
            <person name="Berry A.M."/>
        </authorList>
    </citation>
    <scope>NUCLEOTIDE SEQUENCE [LARGE SCALE GENOMIC DNA]</scope>
    <source>
        <strain evidence="4">ATCC 43068 / DSM 8971 / 11B</strain>
    </source>
</reference>
<sequence length="179" mass="18342">MRTGSDATAFTMPGPAGHAPGSPGNPLDDPRPMSYLLIPLISRTAAELPPLREALRSWVTVVATAADPCLVLDRDGRIAGISTSAAALVDEEPAALVGRRLVGDVFAIVDFSAAAQPLGDRAHVPPTQALAGGVLSRGLIRIRRPDGTTATLDAISAPLHDSDGAIIGSLTFFAPVAGH</sequence>
<gene>
    <name evidence="3" type="ordered locus">Acel_2107</name>
</gene>
<dbReference type="CDD" id="cd00130">
    <property type="entry name" value="PAS"/>
    <property type="match status" value="1"/>
</dbReference>
<feature type="compositionally biased region" description="Low complexity" evidence="1">
    <location>
        <begin position="13"/>
        <end position="26"/>
    </location>
</feature>
<accession>A0LWR9</accession>
<dbReference type="InParanoid" id="A0LWR9"/>
<dbReference type="InterPro" id="IPR035965">
    <property type="entry name" value="PAS-like_dom_sf"/>
</dbReference>
<evidence type="ECO:0000313" key="3">
    <source>
        <dbReference type="EMBL" id="ABK53879.1"/>
    </source>
</evidence>
<feature type="domain" description="PAS fold-4" evidence="2">
    <location>
        <begin position="66"/>
        <end position="176"/>
    </location>
</feature>
<dbReference type="Proteomes" id="UP000008221">
    <property type="component" value="Chromosome"/>
</dbReference>
<name>A0LWR9_ACIC1</name>
<dbReference type="RefSeq" id="WP_011720942.1">
    <property type="nucleotide sequence ID" value="NC_008578.1"/>
</dbReference>
<proteinExistence type="predicted"/>
<dbReference type="Gene3D" id="3.30.450.20">
    <property type="entry name" value="PAS domain"/>
    <property type="match status" value="1"/>
</dbReference>
<evidence type="ECO:0000256" key="1">
    <source>
        <dbReference type="SAM" id="MobiDB-lite"/>
    </source>
</evidence>
<keyword evidence="4" id="KW-1185">Reference proteome</keyword>
<dbReference type="HOGENOM" id="CLU_1500397_0_0_11"/>
<dbReference type="KEGG" id="ace:Acel_2107"/>
<protein>
    <submittedName>
        <fullName evidence="3">PAS fold-4 domain protein</fullName>
    </submittedName>
</protein>
<organism evidence="3 4">
    <name type="scientific">Acidothermus cellulolyticus (strain ATCC 43068 / DSM 8971 / 11B)</name>
    <dbReference type="NCBI Taxonomy" id="351607"/>
    <lineage>
        <taxon>Bacteria</taxon>
        <taxon>Bacillati</taxon>
        <taxon>Actinomycetota</taxon>
        <taxon>Actinomycetes</taxon>
        <taxon>Acidothermales</taxon>
        <taxon>Acidothermaceae</taxon>
        <taxon>Acidothermus</taxon>
    </lineage>
</organism>
<dbReference type="InterPro" id="IPR013656">
    <property type="entry name" value="PAS_4"/>
</dbReference>
<dbReference type="OrthoDB" id="3383660at2"/>